<sequence>MAQVRRVVLDVLKPHQPTTVEVARTLSDLAGIESVNALLVETDAEVQNLKLTVEGPAIEYERLEAEIERLGGTIHSIDGVVCGEYLIEDAPTPQD</sequence>
<comment type="caution">
    <text evidence="1">The sequence shown here is derived from an EMBL/GenBank/DDBJ whole genome shotgun (WGS) entry which is preliminary data.</text>
</comment>
<accession>A0ABD6A1J7</accession>
<dbReference type="Pfam" id="PF02680">
    <property type="entry name" value="DUF211"/>
    <property type="match status" value="1"/>
</dbReference>
<organism evidence="1 2">
    <name type="scientific">Haloplanus litoreus</name>
    <dbReference type="NCBI Taxonomy" id="767515"/>
    <lineage>
        <taxon>Archaea</taxon>
        <taxon>Methanobacteriati</taxon>
        <taxon>Methanobacteriota</taxon>
        <taxon>Stenosarchaea group</taxon>
        <taxon>Halobacteria</taxon>
        <taxon>Halobacteriales</taxon>
        <taxon>Haloferacaceae</taxon>
        <taxon>Haloplanus</taxon>
    </lineage>
</organism>
<dbReference type="SUPFAM" id="SSF160363">
    <property type="entry name" value="MTH889-like"/>
    <property type="match status" value="1"/>
</dbReference>
<reference evidence="1 2" key="1">
    <citation type="journal article" date="2019" name="Int. J. Syst. Evol. Microbiol.">
        <title>The Global Catalogue of Microorganisms (GCM) 10K type strain sequencing project: providing services to taxonomists for standard genome sequencing and annotation.</title>
        <authorList>
            <consortium name="The Broad Institute Genomics Platform"/>
            <consortium name="The Broad Institute Genome Sequencing Center for Infectious Disease"/>
            <person name="Wu L."/>
            <person name="Ma J."/>
        </authorList>
    </citation>
    <scope>NUCLEOTIDE SEQUENCE [LARGE SCALE GENOMIC DNA]</scope>
    <source>
        <strain evidence="1 2">GX21</strain>
    </source>
</reference>
<dbReference type="Proteomes" id="UP001596434">
    <property type="component" value="Unassembled WGS sequence"/>
</dbReference>
<dbReference type="InterPro" id="IPR023129">
    <property type="entry name" value="MTH889-like_dom_sf"/>
</dbReference>
<dbReference type="RefSeq" id="WP_379705186.1">
    <property type="nucleotide sequence ID" value="NZ_JBHTAT010000001.1"/>
</dbReference>
<dbReference type="Gene3D" id="3.30.70.1340">
    <property type="entry name" value="MTH889-like domain"/>
    <property type="match status" value="1"/>
</dbReference>
<keyword evidence="2" id="KW-1185">Reference proteome</keyword>
<dbReference type="InterPro" id="IPR003831">
    <property type="entry name" value="DUF211"/>
</dbReference>
<gene>
    <name evidence="1" type="ORF">ACFQKE_14155</name>
</gene>
<name>A0ABD6A1J7_9EURY</name>
<dbReference type="PANTHER" id="PTHR42240:SF1">
    <property type="entry name" value="DUF211 DOMAIN-CONTAINING PROTEIN"/>
    <property type="match status" value="1"/>
</dbReference>
<dbReference type="EMBL" id="JBHTAT010000001">
    <property type="protein sequence ID" value="MFC7256424.1"/>
    <property type="molecule type" value="Genomic_DNA"/>
</dbReference>
<proteinExistence type="predicted"/>
<dbReference type="GeneID" id="96954815"/>
<evidence type="ECO:0000313" key="2">
    <source>
        <dbReference type="Proteomes" id="UP001596434"/>
    </source>
</evidence>
<protein>
    <submittedName>
        <fullName evidence="1">DUF211 domain-containing protein</fullName>
    </submittedName>
</protein>
<dbReference type="AlphaFoldDB" id="A0ABD6A1J7"/>
<evidence type="ECO:0000313" key="1">
    <source>
        <dbReference type="EMBL" id="MFC7256424.1"/>
    </source>
</evidence>
<dbReference type="PANTHER" id="PTHR42240">
    <property type="entry name" value="DUF211 DOMAIN-CONTAINING PROTEIN"/>
    <property type="match status" value="1"/>
</dbReference>